<evidence type="ECO:0000313" key="3">
    <source>
        <dbReference type="Proteomes" id="UP000249725"/>
    </source>
</evidence>
<dbReference type="PANTHER" id="PTHR32063">
    <property type="match status" value="1"/>
</dbReference>
<keyword evidence="1" id="KW-1133">Transmembrane helix</keyword>
<evidence type="ECO:0000256" key="1">
    <source>
        <dbReference type="SAM" id="Phobius"/>
    </source>
</evidence>
<reference evidence="3" key="1">
    <citation type="submission" date="2018-05" db="EMBL/GenBank/DDBJ databases">
        <authorList>
            <person name="Li X."/>
        </authorList>
    </citation>
    <scope>NUCLEOTIDE SEQUENCE [LARGE SCALE GENOMIC DNA]</scope>
    <source>
        <strain evidence="3">YIM 73061</strain>
    </source>
</reference>
<dbReference type="InterPro" id="IPR027463">
    <property type="entry name" value="AcrB_DN_DC_subdom"/>
</dbReference>
<feature type="transmembrane region" description="Helical" evidence="1">
    <location>
        <begin position="883"/>
        <end position="903"/>
    </location>
</feature>
<dbReference type="Gene3D" id="1.20.1640.10">
    <property type="entry name" value="Multidrug efflux transporter AcrB transmembrane domain"/>
    <property type="match status" value="2"/>
</dbReference>
<keyword evidence="1" id="KW-0812">Transmembrane</keyword>
<dbReference type="GO" id="GO:0005886">
    <property type="term" value="C:plasma membrane"/>
    <property type="evidence" value="ECO:0007669"/>
    <property type="project" value="TreeGrafter"/>
</dbReference>
<dbReference type="Gene3D" id="3.30.2090.10">
    <property type="entry name" value="Multidrug efflux transporter AcrB TolC docking domain, DN and DC subdomains"/>
    <property type="match status" value="2"/>
</dbReference>
<evidence type="ECO:0000313" key="2">
    <source>
        <dbReference type="EMBL" id="RAK57822.1"/>
    </source>
</evidence>
<proteinExistence type="predicted"/>
<dbReference type="Gene3D" id="3.30.70.1440">
    <property type="entry name" value="Multidrug efflux transporter AcrB pore domain"/>
    <property type="match status" value="1"/>
</dbReference>
<dbReference type="SUPFAM" id="SSF82714">
    <property type="entry name" value="Multidrug efflux transporter AcrB TolC docking domain, DN and DC subdomains"/>
    <property type="match status" value="2"/>
</dbReference>
<feature type="transmembrane region" description="Helical" evidence="1">
    <location>
        <begin position="437"/>
        <end position="460"/>
    </location>
</feature>
<feature type="transmembrane region" description="Helical" evidence="1">
    <location>
        <begin position="369"/>
        <end position="389"/>
    </location>
</feature>
<dbReference type="EMBL" id="QFYR01000001">
    <property type="protein sequence ID" value="RAK57822.1"/>
    <property type="molecule type" value="Genomic_DNA"/>
</dbReference>
<dbReference type="SUPFAM" id="SSF82866">
    <property type="entry name" value="Multidrug efflux transporter AcrB transmembrane domain"/>
    <property type="match status" value="2"/>
</dbReference>
<dbReference type="AlphaFoldDB" id="A0A328ARZ5"/>
<dbReference type="InterPro" id="IPR001036">
    <property type="entry name" value="Acrflvin-R"/>
</dbReference>
<feature type="transmembrane region" description="Helical" evidence="1">
    <location>
        <begin position="909"/>
        <end position="934"/>
    </location>
</feature>
<dbReference type="PRINTS" id="PR00702">
    <property type="entry name" value="ACRIFLAVINRP"/>
</dbReference>
<dbReference type="OrthoDB" id="9806532at2"/>
<feature type="transmembrane region" description="Helical" evidence="1">
    <location>
        <begin position="955"/>
        <end position="974"/>
    </location>
</feature>
<accession>A0A328ARZ5</accession>
<keyword evidence="3" id="KW-1185">Reference proteome</keyword>
<comment type="caution">
    <text evidence="2">The sequence shown here is derived from an EMBL/GenBank/DDBJ whole genome shotgun (WGS) entry which is preliminary data.</text>
</comment>
<feature type="transmembrane region" description="Helical" evidence="1">
    <location>
        <begin position="853"/>
        <end position="876"/>
    </location>
</feature>
<sequence>MSDPHVQPGGGLKISAWGIRNPVPVAVLFLALMIAGILSYGMLPVKQFPNVTFPMVSVTVTQNGAAPGEMETQITRPVEDALAGISAVKNVQSIVTQGVSTTNIEFEMGEDLQQKTDEVRAKIDQARAVLPRDIDEPIVSRVEIESAPILTYAVAAPEMSDAELSWFVDDTIARELQAQSGVAQVARVGGTTREINILVDPDRLAARGLTAAQVNNALRGFQLDAPGGRVTVGGREQTLRILGQVDTVNELRNLTIPTGDGRFVKLTDVAEVGDGAAEVRGFARLNGRPVVGFQVMKTRESSDVQVDDRVVAALERLEKANPGVTFTRIFASVDETRASFEATQRVLVEGMLLAAAVVFLFLRDWRATLITALAMPISLIPTFAAMALFGFSLNVVTLLALTLVIGILVDDAIVEIENIEKRVAAGMRPFQAAMEGADAIGLAVVATTFTIVVVFAPVSFMPGIAGQFFKEFGLTVSVAVLFSLVVARLLTPLLAAYFLKPTTKPHDPRPMPAFYRKTLNWALDHRILSLIIGTVLFFGSIAMLPFIPTEFQPAGDPDYVYVNVQGPPGATASDMEDTVRRITAIFEKEPLVTGVFAQVGSTAMSGGFGGVGGSDLRNGTVTVLLKSDRDVTGAELRTKYRDQLLAIPDARVSFLNFQGTAGFQQVLTGSNPANLDKAAFELERQMRTLPELSDPRPSTPPVGPEVVIRPRADEAARLGVSVDTIAQVARIATSGEIDANVAKLNEGERRIPIRVRLPADARADVERIRALQLPTASGGTTRLDVVADVEFQAGPARINRLNRERQLTVEAELNEGQTLGTATKAVNNLPIMKNLPPGVRPGAIGDAEAMAELFGSFGMAIFAGVAMIFGVLILLFRSFFKPVVILSALPLAVGGAFIGLMLFRQSLSISSLIGFLMLLGLAAKNSILLVEYAIEREREGMPQRQALMEACRERARPILMTTVAMAAGMVPTALALEHGAEFRQPMAVAVIGGLITSTLLSLVLVPVVYEFADDFERWLTPRLARLTTPREAAPAGRAAPDDRL</sequence>
<dbReference type="PANTHER" id="PTHR32063:SF77">
    <property type="entry name" value="ACR FAMILY TRANSPORT PROTEIN"/>
    <property type="match status" value="1"/>
</dbReference>
<feature type="transmembrane region" description="Helical" evidence="1">
    <location>
        <begin position="472"/>
        <end position="499"/>
    </location>
</feature>
<dbReference type="Pfam" id="PF00873">
    <property type="entry name" value="ACR_tran"/>
    <property type="match status" value="1"/>
</dbReference>
<gene>
    <name evidence="2" type="ORF">DJ018_07870</name>
</gene>
<dbReference type="RefSeq" id="WP_111514272.1">
    <property type="nucleotide sequence ID" value="NZ_QFYR01000001.1"/>
</dbReference>
<feature type="transmembrane region" description="Helical" evidence="1">
    <location>
        <begin position="346"/>
        <end position="362"/>
    </location>
</feature>
<organism evidence="2 3">
    <name type="scientific">Phenylobacterium deserti</name>
    <dbReference type="NCBI Taxonomy" id="1914756"/>
    <lineage>
        <taxon>Bacteria</taxon>
        <taxon>Pseudomonadati</taxon>
        <taxon>Pseudomonadota</taxon>
        <taxon>Alphaproteobacteria</taxon>
        <taxon>Caulobacterales</taxon>
        <taxon>Caulobacteraceae</taxon>
        <taxon>Phenylobacterium</taxon>
    </lineage>
</organism>
<dbReference type="Gene3D" id="3.30.70.1320">
    <property type="entry name" value="Multidrug efflux transporter AcrB pore domain like"/>
    <property type="match status" value="1"/>
</dbReference>
<keyword evidence="1" id="KW-0472">Membrane</keyword>
<dbReference type="Gene3D" id="3.30.70.1430">
    <property type="entry name" value="Multidrug efflux transporter AcrB pore domain"/>
    <property type="match status" value="2"/>
</dbReference>
<feature type="transmembrane region" description="Helical" evidence="1">
    <location>
        <begin position="527"/>
        <end position="547"/>
    </location>
</feature>
<feature type="transmembrane region" description="Helical" evidence="1">
    <location>
        <begin position="23"/>
        <end position="43"/>
    </location>
</feature>
<dbReference type="SUPFAM" id="SSF82693">
    <property type="entry name" value="Multidrug efflux transporter AcrB pore domain, PN1, PN2, PC1 and PC2 subdomains"/>
    <property type="match status" value="3"/>
</dbReference>
<protein>
    <submittedName>
        <fullName evidence="2">AcrB/AcrD/AcrF family protein</fullName>
    </submittedName>
</protein>
<feature type="transmembrane region" description="Helical" evidence="1">
    <location>
        <begin position="395"/>
        <end position="416"/>
    </location>
</feature>
<dbReference type="Proteomes" id="UP000249725">
    <property type="component" value="Unassembled WGS sequence"/>
</dbReference>
<feature type="transmembrane region" description="Helical" evidence="1">
    <location>
        <begin position="986"/>
        <end position="1009"/>
    </location>
</feature>
<name>A0A328ARZ5_9CAUL</name>
<dbReference type="GO" id="GO:0042910">
    <property type="term" value="F:xenobiotic transmembrane transporter activity"/>
    <property type="evidence" value="ECO:0007669"/>
    <property type="project" value="TreeGrafter"/>
</dbReference>